<evidence type="ECO:0000313" key="2">
    <source>
        <dbReference type="Proteomes" id="UP000299102"/>
    </source>
</evidence>
<proteinExistence type="predicted"/>
<protein>
    <submittedName>
        <fullName evidence="1">Uncharacterized protein</fullName>
    </submittedName>
</protein>
<reference evidence="1 2" key="1">
    <citation type="journal article" date="2019" name="Commun. Biol.">
        <title>The bagworm genome reveals a unique fibroin gene that provides high tensile strength.</title>
        <authorList>
            <person name="Kono N."/>
            <person name="Nakamura H."/>
            <person name="Ohtoshi R."/>
            <person name="Tomita M."/>
            <person name="Numata K."/>
            <person name="Arakawa K."/>
        </authorList>
    </citation>
    <scope>NUCLEOTIDE SEQUENCE [LARGE SCALE GENOMIC DNA]</scope>
</reference>
<organism evidence="1 2">
    <name type="scientific">Eumeta variegata</name>
    <name type="common">Bagworm moth</name>
    <name type="synonym">Eumeta japonica</name>
    <dbReference type="NCBI Taxonomy" id="151549"/>
    <lineage>
        <taxon>Eukaryota</taxon>
        <taxon>Metazoa</taxon>
        <taxon>Ecdysozoa</taxon>
        <taxon>Arthropoda</taxon>
        <taxon>Hexapoda</taxon>
        <taxon>Insecta</taxon>
        <taxon>Pterygota</taxon>
        <taxon>Neoptera</taxon>
        <taxon>Endopterygota</taxon>
        <taxon>Lepidoptera</taxon>
        <taxon>Glossata</taxon>
        <taxon>Ditrysia</taxon>
        <taxon>Tineoidea</taxon>
        <taxon>Psychidae</taxon>
        <taxon>Oiketicinae</taxon>
        <taxon>Eumeta</taxon>
    </lineage>
</organism>
<keyword evidence="2" id="KW-1185">Reference proteome</keyword>
<dbReference type="AlphaFoldDB" id="A0A4C1Z416"/>
<accession>A0A4C1Z416</accession>
<comment type="caution">
    <text evidence="1">The sequence shown here is derived from an EMBL/GenBank/DDBJ whole genome shotgun (WGS) entry which is preliminary data.</text>
</comment>
<sequence>MSYFYTQKAGSIPVTTLGWRVCMSGGDELYFSGSKARLSLENAIKNSCEEVPRLKKRQNELARKLAVAVRDHRGAVWEETIDNESDSMKNLHQLNRRLTKTTIPIARLQVEQEHAAMTL</sequence>
<gene>
    <name evidence="1" type="ORF">EVAR_64505_1</name>
</gene>
<evidence type="ECO:0000313" key="1">
    <source>
        <dbReference type="EMBL" id="GBP81804.1"/>
    </source>
</evidence>
<dbReference type="EMBL" id="BGZK01001531">
    <property type="protein sequence ID" value="GBP81804.1"/>
    <property type="molecule type" value="Genomic_DNA"/>
</dbReference>
<name>A0A4C1Z416_EUMVA</name>
<dbReference type="Proteomes" id="UP000299102">
    <property type="component" value="Unassembled WGS sequence"/>
</dbReference>